<sequence>MPSNRCPRLRRSGHSDQHNNQRRHSDDEPRSDDPNHCAVHTGGHPSNSPASMRVCKDCHGALLGPVSTHCSKKSTAASAPNSLCCSACSSALHVFTSGADNSTTLLAIDALVAAAMPATSQSPGSRSARHNSSAIRPRSSACLTTFRRRGAHPGTEPDRHYRNGYARRQRRRWRRHVHHHRTGNQRRFIDGRLNRPAFVGQQVRELVGIDVLPAGGSSSRRMWDTSALSRASSPVRIRSEARSRRGCGMSGRAAPPAPPIGPPIGIPPMPPIIPVEPAGPVFNGGRPADGDVEAVRPEIWAGSTRPPVTVGLAAGVVGATTPPTTPRPAIAEPRGGGCVRPARIVPASRLLLNTAEPAASRESAGHHGRAGGHRSGCTCRGWWRRQRRRLHHRPWAADTSVVAPPPPTIVSSAPPPTMVSSQPSRGWRSRGDRKMPLSWPDTLESVSGSSGRPSVADVHARSNRSSAAWTSGSAAVPPRMTGRPRPASPTARRAVGDFQQVAAHFRHLFLGGRSPHRTQCRPETARPRSTPATRPCRCAPETRPRWSANRRHNGWRPGRRAISSRERYRSWSCVIPSFELWIKRRYTLGQASWIRRQANSALKRARPCGGGTPQGL</sequence>
<feature type="region of interest" description="Disordered" evidence="1">
    <location>
        <begin position="234"/>
        <end position="259"/>
    </location>
</feature>
<dbReference type="PIR" id="JQ1441">
    <property type="entry name" value="JQ1441"/>
</dbReference>
<name>Q49182_MYCFO</name>
<accession>Q49182</accession>
<dbReference type="AlphaFoldDB" id="Q49182"/>
<organism evidence="2">
    <name type="scientific">Mycolicibacterium fortuitum</name>
    <name type="common">Mycobacterium fortuitum</name>
    <dbReference type="NCBI Taxonomy" id="1766"/>
    <lineage>
        <taxon>Bacteria</taxon>
        <taxon>Bacillati</taxon>
        <taxon>Actinomycetota</taxon>
        <taxon>Actinomycetes</taxon>
        <taxon>Mycobacteriales</taxon>
        <taxon>Mycobacteriaceae</taxon>
        <taxon>Mycolicibacterium</taxon>
    </lineage>
</organism>
<evidence type="ECO:0000256" key="1">
    <source>
        <dbReference type="SAM" id="MobiDB-lite"/>
    </source>
</evidence>
<reference evidence="2" key="1">
    <citation type="journal article" date="1992" name="Plasmid">
        <title>Cloning and DNA sequence of the Mycobacterium fortuitum var fortuitum plasmid pAL5000.</title>
        <authorList>
            <person name="Labidi A."/>
            <person name="Mardis E."/>
            <person name="Roe B.A."/>
            <person name="Wallace R.J. Jr"/>
        </authorList>
    </citation>
    <scope>NUCLEOTIDE SEQUENCE</scope>
    <source>
        <plasmid evidence="2">pAL5000</plasmid>
    </source>
</reference>
<feature type="compositionally biased region" description="Polar residues" evidence="1">
    <location>
        <begin position="463"/>
        <end position="473"/>
    </location>
</feature>
<evidence type="ECO:0000313" key="2">
    <source>
        <dbReference type="EMBL" id="AAA25373.1"/>
    </source>
</evidence>
<feature type="compositionally biased region" description="Basic residues" evidence="1">
    <location>
        <begin position="165"/>
        <end position="179"/>
    </location>
</feature>
<protein>
    <submittedName>
        <fullName evidence="2">Uncharacterized protein</fullName>
    </submittedName>
</protein>
<feature type="region of interest" description="Disordered" evidence="1">
    <location>
        <begin position="394"/>
        <end position="490"/>
    </location>
</feature>
<feature type="region of interest" description="Disordered" evidence="1">
    <location>
        <begin position="148"/>
        <end position="179"/>
    </location>
</feature>
<feature type="compositionally biased region" description="Basic and acidic residues" evidence="1">
    <location>
        <begin position="13"/>
        <end position="35"/>
    </location>
</feature>
<dbReference type="EMBL" id="M60875">
    <property type="protein sequence ID" value="AAA25373.1"/>
    <property type="molecule type" value="Genomic_DNA"/>
</dbReference>
<feature type="region of interest" description="Disordered" evidence="1">
    <location>
        <begin position="513"/>
        <end position="538"/>
    </location>
</feature>
<feature type="region of interest" description="Disordered" evidence="1">
    <location>
        <begin position="356"/>
        <end position="378"/>
    </location>
</feature>
<geneLocation type="plasmid" evidence="2">
    <name>pAL5000</name>
</geneLocation>
<feature type="compositionally biased region" description="Pro residues" evidence="1">
    <location>
        <begin position="403"/>
        <end position="417"/>
    </location>
</feature>
<keyword evidence="2" id="KW-0614">Plasmid</keyword>
<feature type="region of interest" description="Disordered" evidence="1">
    <location>
        <begin position="1"/>
        <end position="49"/>
    </location>
</feature>
<proteinExistence type="predicted"/>